<dbReference type="OMA" id="GYWAKEV"/>
<dbReference type="Proteomes" id="UP000025227">
    <property type="component" value="Unplaced"/>
</dbReference>
<accession>A0A7I4YIB5</accession>
<feature type="region of interest" description="Disordered" evidence="1">
    <location>
        <begin position="128"/>
        <end position="203"/>
    </location>
</feature>
<evidence type="ECO:0000313" key="3">
    <source>
        <dbReference type="WBParaSite" id="HCON_00094720-00001"/>
    </source>
</evidence>
<reference evidence="3" key="1">
    <citation type="submission" date="2020-12" db="UniProtKB">
        <authorList>
            <consortium name="WormBaseParasite"/>
        </authorList>
    </citation>
    <scope>IDENTIFICATION</scope>
    <source>
        <strain evidence="3">MHco3</strain>
    </source>
</reference>
<protein>
    <submittedName>
        <fullName evidence="3">Uncharacterized protein</fullName>
    </submittedName>
</protein>
<dbReference type="OrthoDB" id="10381256at2759"/>
<dbReference type="AlphaFoldDB" id="A0A7I4YIB5"/>
<feature type="region of interest" description="Disordered" evidence="1">
    <location>
        <begin position="46"/>
        <end position="73"/>
    </location>
</feature>
<sequence length="348" mass="38938">MNGKQISTSLSSEKNLNKRSHRERSETSKLVKRLICIKLPSVSIPLQEESGSKENSKSVLAGQGENHLSLTEPKTRVLRSRVITVLSQTQLRRRNRKCGNGKDSILSKRKEQKQLLSEGAAKCKKRVDAEPSSLTTVVAKGSHLTKETKKRGNAKRLKAKSSQQKRGKSQKTSSKKMEKKRSATMNQRSVRLAGKRSSSLQPVTTPVNNAWTVVRNPTSSNSALTKRIIHCNGNQVVMHTALTQHQSWLPDKNVVSDRVESYGRVGDIPIYSAEDNQAIYEDNKLNSGYWAKEVVPMAYLTKGQIKELKKRGFELTSVPIPENPTPVQKLAVRDVTADYARSKRRLKC</sequence>
<keyword evidence="2" id="KW-1185">Reference proteome</keyword>
<organism evidence="2 3">
    <name type="scientific">Haemonchus contortus</name>
    <name type="common">Barber pole worm</name>
    <dbReference type="NCBI Taxonomy" id="6289"/>
    <lineage>
        <taxon>Eukaryota</taxon>
        <taxon>Metazoa</taxon>
        <taxon>Ecdysozoa</taxon>
        <taxon>Nematoda</taxon>
        <taxon>Chromadorea</taxon>
        <taxon>Rhabditida</taxon>
        <taxon>Rhabditina</taxon>
        <taxon>Rhabditomorpha</taxon>
        <taxon>Strongyloidea</taxon>
        <taxon>Trichostrongylidae</taxon>
        <taxon>Haemonchus</taxon>
    </lineage>
</organism>
<proteinExistence type="predicted"/>
<feature type="region of interest" description="Disordered" evidence="1">
    <location>
        <begin position="1"/>
        <end position="27"/>
    </location>
</feature>
<feature type="compositionally biased region" description="Polar residues" evidence="1">
    <location>
        <begin position="1"/>
        <end position="14"/>
    </location>
</feature>
<name>A0A7I4YIB5_HAECO</name>
<feature type="compositionally biased region" description="Basic residues" evidence="1">
    <location>
        <begin position="148"/>
        <end position="179"/>
    </location>
</feature>
<evidence type="ECO:0000313" key="2">
    <source>
        <dbReference type="Proteomes" id="UP000025227"/>
    </source>
</evidence>
<dbReference type="WBParaSite" id="HCON_00094720-00001">
    <property type="protein sequence ID" value="HCON_00094720-00001"/>
    <property type="gene ID" value="HCON_00094720"/>
</dbReference>
<evidence type="ECO:0000256" key="1">
    <source>
        <dbReference type="SAM" id="MobiDB-lite"/>
    </source>
</evidence>